<protein>
    <submittedName>
        <fullName evidence="1">Uncharacterized protein</fullName>
    </submittedName>
</protein>
<gene>
    <name evidence="1" type="ORF">SAMN04488095_0385</name>
</gene>
<name>A0A1I3GZ21_9RHOB</name>
<dbReference type="Proteomes" id="UP000199110">
    <property type="component" value="Unassembled WGS sequence"/>
</dbReference>
<reference evidence="1 2" key="1">
    <citation type="submission" date="2016-10" db="EMBL/GenBank/DDBJ databases">
        <authorList>
            <person name="de Groot N.N."/>
        </authorList>
    </citation>
    <scope>NUCLEOTIDE SEQUENCE [LARGE SCALE GENOMIC DNA]</scope>
    <source>
        <strain evidence="1 2">DSM 19073</strain>
    </source>
</reference>
<sequence length="126" mass="13426">MPEVQTSGKMQRSSVLAVGLSPSQVGSIPSRLVGTLGQGTHSVSFQELGPDRLDSAMIVLSPVVGVGFDAVDVAMRLHAADFRGRYIAFAPTLPNYELIRREVQGVAPDLNFDIIETGRGPHLAGR</sequence>
<proteinExistence type="predicted"/>
<dbReference type="EMBL" id="FORA01000001">
    <property type="protein sequence ID" value="SFI28530.1"/>
    <property type="molecule type" value="Genomic_DNA"/>
</dbReference>
<dbReference type="AlphaFoldDB" id="A0A1I3GZ21"/>
<organism evidence="1 2">
    <name type="scientific">Jannaschia pohangensis</name>
    <dbReference type="NCBI Taxonomy" id="390807"/>
    <lineage>
        <taxon>Bacteria</taxon>
        <taxon>Pseudomonadati</taxon>
        <taxon>Pseudomonadota</taxon>
        <taxon>Alphaproteobacteria</taxon>
        <taxon>Rhodobacterales</taxon>
        <taxon>Roseobacteraceae</taxon>
        <taxon>Jannaschia</taxon>
    </lineage>
</organism>
<evidence type="ECO:0000313" key="1">
    <source>
        <dbReference type="EMBL" id="SFI28530.1"/>
    </source>
</evidence>
<accession>A0A1I3GZ21</accession>
<evidence type="ECO:0000313" key="2">
    <source>
        <dbReference type="Proteomes" id="UP000199110"/>
    </source>
</evidence>
<keyword evidence="2" id="KW-1185">Reference proteome</keyword>